<gene>
    <name evidence="2" type="ORF">ACFOMH_08085</name>
</gene>
<name>A0ABV7R7D4_9RHOB</name>
<sequence>MGMNKLVTCMWFDHGEAGKAAAFYASVFPESRVERVNAAASDYPGGHAGDELTVEFTVLGRPCIGLNGGPVFTPNESVSFMVLTEDQAETDRYWNAIVGNGGAESECGWCKDRWGYSWQITPRRLMELTTGPDPDKARRAMEAMMTMRKIDIAALEAAVAGTR</sequence>
<evidence type="ECO:0000259" key="1">
    <source>
        <dbReference type="Pfam" id="PF06983"/>
    </source>
</evidence>
<proteinExistence type="predicted"/>
<dbReference type="Proteomes" id="UP001595721">
    <property type="component" value="Unassembled WGS sequence"/>
</dbReference>
<dbReference type="Pfam" id="PF06983">
    <property type="entry name" value="3-dmu-9_3-mt"/>
    <property type="match status" value="1"/>
</dbReference>
<dbReference type="InterPro" id="IPR009725">
    <property type="entry name" value="3_dmu_93_MTrfase"/>
</dbReference>
<dbReference type="RefSeq" id="WP_374425102.1">
    <property type="nucleotide sequence ID" value="NZ_JBHRXJ010000004.1"/>
</dbReference>
<dbReference type="SUPFAM" id="SSF54593">
    <property type="entry name" value="Glyoxalase/Bleomycin resistance protein/Dihydroxybiphenyl dioxygenase"/>
    <property type="match status" value="1"/>
</dbReference>
<evidence type="ECO:0000313" key="3">
    <source>
        <dbReference type="Proteomes" id="UP001595721"/>
    </source>
</evidence>
<reference evidence="3" key="1">
    <citation type="journal article" date="2019" name="Int. J. Syst. Evol. Microbiol.">
        <title>The Global Catalogue of Microorganisms (GCM) 10K type strain sequencing project: providing services to taxonomists for standard genome sequencing and annotation.</title>
        <authorList>
            <consortium name="The Broad Institute Genomics Platform"/>
            <consortium name="The Broad Institute Genome Sequencing Center for Infectious Disease"/>
            <person name="Wu L."/>
            <person name="Ma J."/>
        </authorList>
    </citation>
    <scope>NUCLEOTIDE SEQUENCE [LARGE SCALE GENOMIC DNA]</scope>
    <source>
        <strain evidence="3">KCTC 42899</strain>
    </source>
</reference>
<comment type="caution">
    <text evidence="2">The sequence shown here is derived from an EMBL/GenBank/DDBJ whole genome shotgun (WGS) entry which is preliminary data.</text>
</comment>
<dbReference type="InterPro" id="IPR028973">
    <property type="entry name" value="PhnB-like"/>
</dbReference>
<dbReference type="PANTHER" id="PTHR33990">
    <property type="entry name" value="PROTEIN YJDN-RELATED"/>
    <property type="match status" value="1"/>
</dbReference>
<protein>
    <submittedName>
        <fullName evidence="2">VOC family protein</fullName>
    </submittedName>
</protein>
<keyword evidence="3" id="KW-1185">Reference proteome</keyword>
<evidence type="ECO:0000313" key="2">
    <source>
        <dbReference type="EMBL" id="MFC3528136.1"/>
    </source>
</evidence>
<dbReference type="Gene3D" id="3.10.180.10">
    <property type="entry name" value="2,3-Dihydroxybiphenyl 1,2-Dioxygenase, domain 1"/>
    <property type="match status" value="1"/>
</dbReference>
<accession>A0ABV7R7D4</accession>
<dbReference type="PANTHER" id="PTHR33990:SF2">
    <property type="entry name" value="PHNB-LIKE DOMAIN-CONTAINING PROTEIN"/>
    <property type="match status" value="1"/>
</dbReference>
<dbReference type="PIRSF" id="PIRSF021700">
    <property type="entry name" value="3_dmu_93_MTrfase"/>
    <property type="match status" value="1"/>
</dbReference>
<organism evidence="2 3">
    <name type="scientific">Paracoccus mangrovi</name>
    <dbReference type="NCBI Taxonomy" id="1715645"/>
    <lineage>
        <taxon>Bacteria</taxon>
        <taxon>Pseudomonadati</taxon>
        <taxon>Pseudomonadota</taxon>
        <taxon>Alphaproteobacteria</taxon>
        <taxon>Rhodobacterales</taxon>
        <taxon>Paracoccaceae</taxon>
        <taxon>Paracoccus</taxon>
    </lineage>
</organism>
<dbReference type="EMBL" id="JBHRXJ010000004">
    <property type="protein sequence ID" value="MFC3528136.1"/>
    <property type="molecule type" value="Genomic_DNA"/>
</dbReference>
<dbReference type="InterPro" id="IPR029068">
    <property type="entry name" value="Glyas_Bleomycin-R_OHBP_Dase"/>
</dbReference>
<feature type="domain" description="PhnB-like" evidence="1">
    <location>
        <begin position="5"/>
        <end position="121"/>
    </location>
</feature>
<dbReference type="CDD" id="cd06588">
    <property type="entry name" value="PhnB_like"/>
    <property type="match status" value="1"/>
</dbReference>